<name>A0ABS4HLJ3_9STAP</name>
<gene>
    <name evidence="2" type="ORF">J2Z27_000624</name>
</gene>
<comment type="caution">
    <text evidence="2">The sequence shown here is derived from an EMBL/GenBank/DDBJ whole genome shotgun (WGS) entry which is preliminary data.</text>
</comment>
<dbReference type="RefSeq" id="WP_186090230.1">
    <property type="nucleotide sequence ID" value="NZ_BMCN01000001.1"/>
</dbReference>
<keyword evidence="3" id="KW-1185">Reference proteome</keyword>
<evidence type="ECO:0000256" key="1">
    <source>
        <dbReference type="SAM" id="MobiDB-lite"/>
    </source>
</evidence>
<protein>
    <submittedName>
        <fullName evidence="2">Uncharacterized protein</fullName>
    </submittedName>
</protein>
<proteinExistence type="predicted"/>
<sequence>MDFIKYLMMLFASLLFIAGCGSGESEEPAEESAETTEEAEDNAAEETAEDDAAEEESAETESESETDTETDAEGDASEDATEETNDSESEDSAETESEDTESDSEMDSGTESDTDSETGTETESDSSMEDDSSDNAASDDAEGDTAAGTSEQRNIDFAPIDETVTGADGTEMTTKFELNSGIGETLSSASESDASIEEVMMPKEDVTTYYAETFMVINLYAAGNTETPADNDMAGLTAEIDEREEMEVFSGQFDPATSTVVPYAYANSESLFVNEGGMWNDYTGQAPADQIYYGSYSNLYDAFMESSEVINVSEDDDNYYLHNIGTETVLHDTFGTLFNVEFTNADTSQQKNGVVGVVDKESQELVHIAYMSSAPGITEGEMLHIEIASGLGNYGEYDESGITVPEGIYE</sequence>
<evidence type="ECO:0000313" key="2">
    <source>
        <dbReference type="EMBL" id="MBP1951589.1"/>
    </source>
</evidence>
<feature type="compositionally biased region" description="Acidic residues" evidence="1">
    <location>
        <begin position="24"/>
        <end position="143"/>
    </location>
</feature>
<dbReference type="EMBL" id="JAGGKN010000002">
    <property type="protein sequence ID" value="MBP1951589.1"/>
    <property type="molecule type" value="Genomic_DNA"/>
</dbReference>
<dbReference type="Proteomes" id="UP001519348">
    <property type="component" value="Unassembled WGS sequence"/>
</dbReference>
<evidence type="ECO:0000313" key="3">
    <source>
        <dbReference type="Proteomes" id="UP001519348"/>
    </source>
</evidence>
<organism evidence="2 3">
    <name type="scientific">Jeotgalicoccus aerolatus</name>
    <dbReference type="NCBI Taxonomy" id="709510"/>
    <lineage>
        <taxon>Bacteria</taxon>
        <taxon>Bacillati</taxon>
        <taxon>Bacillota</taxon>
        <taxon>Bacilli</taxon>
        <taxon>Bacillales</taxon>
        <taxon>Staphylococcaceae</taxon>
        <taxon>Jeotgalicoccus</taxon>
    </lineage>
</organism>
<dbReference type="PROSITE" id="PS51257">
    <property type="entry name" value="PROKAR_LIPOPROTEIN"/>
    <property type="match status" value="1"/>
</dbReference>
<reference evidence="2 3" key="1">
    <citation type="submission" date="2021-03" db="EMBL/GenBank/DDBJ databases">
        <title>Genomic Encyclopedia of Type Strains, Phase IV (KMG-IV): sequencing the most valuable type-strain genomes for metagenomic binning, comparative biology and taxonomic classification.</title>
        <authorList>
            <person name="Goeker M."/>
        </authorList>
    </citation>
    <scope>NUCLEOTIDE SEQUENCE [LARGE SCALE GENOMIC DNA]</scope>
    <source>
        <strain evidence="2 3">DSM 22420</strain>
    </source>
</reference>
<feature type="region of interest" description="Disordered" evidence="1">
    <location>
        <begin position="21"/>
        <end position="169"/>
    </location>
</feature>
<accession>A0ABS4HLJ3</accession>